<dbReference type="InterPro" id="IPR046715">
    <property type="entry name" value="DUF6607"/>
</dbReference>
<evidence type="ECO:0000256" key="1">
    <source>
        <dbReference type="SAM" id="SignalP"/>
    </source>
</evidence>
<proteinExistence type="predicted"/>
<evidence type="ECO:0000313" key="3">
    <source>
        <dbReference type="Proteomes" id="UP001374893"/>
    </source>
</evidence>
<evidence type="ECO:0000313" key="2">
    <source>
        <dbReference type="EMBL" id="BCX47112.1"/>
    </source>
</evidence>
<keyword evidence="1" id="KW-0732">Signal</keyword>
<dbReference type="Pfam" id="PF20311">
    <property type="entry name" value="DUF6607"/>
    <property type="match status" value="1"/>
</dbReference>
<keyword evidence="3" id="KW-1185">Reference proteome</keyword>
<dbReference type="EMBL" id="AP024702">
    <property type="protein sequence ID" value="BCX47112.1"/>
    <property type="molecule type" value="Genomic_DNA"/>
</dbReference>
<name>A0ABM7RA87_9BACT</name>
<sequence length="377" mass="43406">MLSAMKTTSLLALLLAAPLLADEAEKKDDYAKEPEKKASPHVFGWPFVEWEKMQPRGGSTQGTEVTLAEAPRAGWKELRADGLSDVERDRRAILAMAGDYRVSFDFLETLGFSDDYTPPRPYFSWGTEHVEVLESSEKFIQLQHTLVMYFKNEEGEEVGPMVMKHWRQDWTYEPAEIWTYRGDLTWKKIPAPDPKGRWSQAVWQVDDSPRYEVVGKWSHEGGLSTWRSDNCPRPLPRREFSVRSDYNILEGVHEITIAPNGWLHTQNNRKLSRENGSEHYVGLEVGIDRYEAITAPDLATPFADSWKKTAPYWEQVRTAWSDALDDRKTLKLKPKVEDQKLWQVHFAKAGELEAEDSPDHSGDAEHARETLERFIVK</sequence>
<feature type="signal peptide" evidence="1">
    <location>
        <begin position="1"/>
        <end position="21"/>
    </location>
</feature>
<protein>
    <submittedName>
        <fullName evidence="2">Uncharacterized protein</fullName>
    </submittedName>
</protein>
<feature type="chain" id="PRO_5046378747" evidence="1">
    <location>
        <begin position="22"/>
        <end position="377"/>
    </location>
</feature>
<accession>A0ABM7RA87</accession>
<dbReference type="Proteomes" id="UP001374893">
    <property type="component" value="Chromosome"/>
</dbReference>
<reference evidence="2 3" key="1">
    <citation type="submission" date="2021-06" db="EMBL/GenBank/DDBJ databases">
        <title>Complete genome of Haloferula helveola possessing various polysaccharide degrading enzymes.</title>
        <authorList>
            <person name="Takami H."/>
            <person name="Huang C."/>
            <person name="Hamasaki K."/>
        </authorList>
    </citation>
    <scope>NUCLEOTIDE SEQUENCE [LARGE SCALE GENOMIC DNA]</scope>
    <source>
        <strain evidence="2 3">CN-1</strain>
    </source>
</reference>
<organism evidence="2 3">
    <name type="scientific">Haloferula helveola</name>
    <dbReference type="NCBI Taxonomy" id="490095"/>
    <lineage>
        <taxon>Bacteria</taxon>
        <taxon>Pseudomonadati</taxon>
        <taxon>Verrucomicrobiota</taxon>
        <taxon>Verrucomicrobiia</taxon>
        <taxon>Verrucomicrobiales</taxon>
        <taxon>Verrucomicrobiaceae</taxon>
        <taxon>Haloferula</taxon>
    </lineage>
</organism>
<gene>
    <name evidence="2" type="ORF">HAHE_10200</name>
</gene>